<dbReference type="SMART" id="SM00255">
    <property type="entry name" value="TIR"/>
    <property type="match status" value="1"/>
</dbReference>
<evidence type="ECO:0000259" key="2">
    <source>
        <dbReference type="PROSITE" id="PS50104"/>
    </source>
</evidence>
<dbReference type="Gene3D" id="1.10.8.430">
    <property type="entry name" value="Helical domain of apoptotic protease-activating factors"/>
    <property type="match status" value="1"/>
</dbReference>
<gene>
    <name evidence="4" type="primary">LOC104770121</name>
</gene>
<dbReference type="RefSeq" id="XP_010492786.1">
    <property type="nucleotide sequence ID" value="XM_010494484.1"/>
</dbReference>
<accession>A0ABM0XYE1</accession>
<dbReference type="Proteomes" id="UP000694864">
    <property type="component" value="Chromosome 20"/>
</dbReference>
<evidence type="ECO:0000313" key="4">
    <source>
        <dbReference type="RefSeq" id="XP_010492786.1"/>
    </source>
</evidence>
<dbReference type="Gene3D" id="3.40.50.10140">
    <property type="entry name" value="Toll/interleukin-1 receptor homology (TIR) domain"/>
    <property type="match status" value="1"/>
</dbReference>
<feature type="domain" description="TIR" evidence="2">
    <location>
        <begin position="46"/>
        <end position="210"/>
    </location>
</feature>
<name>A0ABM0XYE1_CAMSA</name>
<dbReference type="PROSITE" id="PS50104">
    <property type="entry name" value="TIR"/>
    <property type="match status" value="1"/>
</dbReference>
<feature type="compositionally biased region" description="Low complexity" evidence="1">
    <location>
        <begin position="27"/>
        <end position="40"/>
    </location>
</feature>
<dbReference type="PRINTS" id="PR00364">
    <property type="entry name" value="DISEASERSIST"/>
</dbReference>
<sequence>MSLKGILKSILGKPSKKSNPLQPPIASSSSSSTSYSSSSSLPTRQYSYDVFPSFSGQDVRRTFLSHFVEGLKSKGIKTFIDNGIMRSESINSELIRAIKESRVAVVILSKNYSSSSWCLNELELIMECRDTLGQTVMPIFYDVDPSDVRKQTGDFGKAFEESCHGKTEEQKEKWTKALNQVAVIAGEHSVSWASEAEMISKIVMDVANELPSTDFDRLVGIEAHVKEVKSMLSLASDEVKIVGIWGPAGIGKTTIARALYDQVSSNFQLKFYMENLEGKKKVLIHGTIRLKHYLQKDLLSGVLDYRDMKILDLQETQFRLNHQRVLLVLDDLLPEELQALGDIIKGLRFGSKVIVTSEDIDTLRECGSNEIQTYRVAFPSSEKAMQIFSYSAFGQSSPPRGYLEHAVEVTKLVTPIPLGLKVLGSYLRGKSKDEWIVTLSTLRTSPYDDKHIWRVIRFAYDQLSYKHKYILYELQSGIDLDENVNKAIFFLAQRDWDVEKGIQTLADMALISKLGDGRIIMHYLVQYCAKKFMWPD</sequence>
<protein>
    <submittedName>
        <fullName evidence="4">Probable disease resistance protein RPP1</fullName>
    </submittedName>
</protein>
<organism evidence="3 4">
    <name type="scientific">Camelina sativa</name>
    <name type="common">False flax</name>
    <name type="synonym">Myagrum sativum</name>
    <dbReference type="NCBI Taxonomy" id="90675"/>
    <lineage>
        <taxon>Eukaryota</taxon>
        <taxon>Viridiplantae</taxon>
        <taxon>Streptophyta</taxon>
        <taxon>Embryophyta</taxon>
        <taxon>Tracheophyta</taxon>
        <taxon>Spermatophyta</taxon>
        <taxon>Magnoliopsida</taxon>
        <taxon>eudicotyledons</taxon>
        <taxon>Gunneridae</taxon>
        <taxon>Pentapetalae</taxon>
        <taxon>rosids</taxon>
        <taxon>malvids</taxon>
        <taxon>Brassicales</taxon>
        <taxon>Brassicaceae</taxon>
        <taxon>Camelineae</taxon>
        <taxon>Camelina</taxon>
    </lineage>
</organism>
<reference evidence="4" key="2">
    <citation type="submission" date="2025-08" db="UniProtKB">
        <authorList>
            <consortium name="RefSeq"/>
        </authorList>
    </citation>
    <scope>IDENTIFICATION</scope>
    <source>
        <tissue evidence="4">Leaf</tissue>
    </source>
</reference>
<dbReference type="InterPro" id="IPR044974">
    <property type="entry name" value="Disease_R_plants"/>
</dbReference>
<feature type="region of interest" description="Disordered" evidence="1">
    <location>
        <begin position="11"/>
        <end position="42"/>
    </location>
</feature>
<dbReference type="PANTHER" id="PTHR11017">
    <property type="entry name" value="LEUCINE-RICH REPEAT-CONTAINING PROTEIN"/>
    <property type="match status" value="1"/>
</dbReference>
<dbReference type="GeneID" id="104770121"/>
<dbReference type="InterPro" id="IPR042197">
    <property type="entry name" value="Apaf_helical"/>
</dbReference>
<dbReference type="Gene3D" id="3.40.50.300">
    <property type="entry name" value="P-loop containing nucleotide triphosphate hydrolases"/>
    <property type="match status" value="1"/>
</dbReference>
<dbReference type="PANTHER" id="PTHR11017:SF543">
    <property type="entry name" value="TIR DOMAIN-CONTAINING PROTEIN"/>
    <property type="match status" value="1"/>
</dbReference>
<dbReference type="SUPFAM" id="SSF52200">
    <property type="entry name" value="Toll/Interleukin receptor TIR domain"/>
    <property type="match status" value="1"/>
</dbReference>
<dbReference type="Pfam" id="PF00931">
    <property type="entry name" value="NB-ARC"/>
    <property type="match status" value="1"/>
</dbReference>
<dbReference type="InterPro" id="IPR002182">
    <property type="entry name" value="NB-ARC"/>
</dbReference>
<keyword evidence="3" id="KW-1185">Reference proteome</keyword>
<dbReference type="InterPro" id="IPR000157">
    <property type="entry name" value="TIR_dom"/>
</dbReference>
<dbReference type="InterPro" id="IPR027417">
    <property type="entry name" value="P-loop_NTPase"/>
</dbReference>
<reference evidence="3" key="1">
    <citation type="journal article" date="2014" name="Nat. Commun.">
        <title>The emerging biofuel crop Camelina sativa retains a highly undifferentiated hexaploid genome structure.</title>
        <authorList>
            <person name="Kagale S."/>
            <person name="Koh C."/>
            <person name="Nixon J."/>
            <person name="Bollina V."/>
            <person name="Clarke W.E."/>
            <person name="Tuteja R."/>
            <person name="Spillane C."/>
            <person name="Robinson S.J."/>
            <person name="Links M.G."/>
            <person name="Clarke C."/>
            <person name="Higgins E.E."/>
            <person name="Huebert T."/>
            <person name="Sharpe A.G."/>
            <person name="Parkin I.A."/>
        </authorList>
    </citation>
    <scope>NUCLEOTIDE SEQUENCE [LARGE SCALE GENOMIC DNA]</scope>
    <source>
        <strain evidence="3">cv. DH55</strain>
    </source>
</reference>
<dbReference type="Pfam" id="PF01582">
    <property type="entry name" value="TIR"/>
    <property type="match status" value="1"/>
</dbReference>
<dbReference type="InterPro" id="IPR035897">
    <property type="entry name" value="Toll_tir_struct_dom_sf"/>
</dbReference>
<dbReference type="SUPFAM" id="SSF52540">
    <property type="entry name" value="P-loop containing nucleoside triphosphate hydrolases"/>
    <property type="match status" value="1"/>
</dbReference>
<evidence type="ECO:0000313" key="3">
    <source>
        <dbReference type="Proteomes" id="UP000694864"/>
    </source>
</evidence>
<evidence type="ECO:0000256" key="1">
    <source>
        <dbReference type="SAM" id="MobiDB-lite"/>
    </source>
</evidence>
<proteinExistence type="predicted"/>